<evidence type="ECO:0000313" key="3">
    <source>
        <dbReference type="Proteomes" id="UP000593892"/>
    </source>
</evidence>
<feature type="domain" description="Schlafen AlbA-2" evidence="1">
    <location>
        <begin position="20"/>
        <end position="131"/>
    </location>
</feature>
<dbReference type="InterPro" id="IPR038461">
    <property type="entry name" value="Schlafen_AlbA_2_dom_sf"/>
</dbReference>
<name>A0A7S7SMV3_PALFE</name>
<protein>
    <submittedName>
        <fullName evidence="2">Putative DNA binding domain-containing protein</fullName>
    </submittedName>
</protein>
<dbReference type="AlphaFoldDB" id="A0A7S7SMV3"/>
<dbReference type="Pfam" id="PF13749">
    <property type="entry name" value="HATPase_c_4"/>
    <property type="match status" value="1"/>
</dbReference>
<dbReference type="InterPro" id="IPR007421">
    <property type="entry name" value="Schlafen_AlbA_2_dom"/>
</dbReference>
<dbReference type="Proteomes" id="UP000593892">
    <property type="component" value="Chromosome"/>
</dbReference>
<organism evidence="2 3">
    <name type="scientific">Paludibaculum fermentans</name>
    <dbReference type="NCBI Taxonomy" id="1473598"/>
    <lineage>
        <taxon>Bacteria</taxon>
        <taxon>Pseudomonadati</taxon>
        <taxon>Acidobacteriota</taxon>
        <taxon>Terriglobia</taxon>
        <taxon>Bryobacterales</taxon>
        <taxon>Bryobacteraceae</taxon>
        <taxon>Paludibaculum</taxon>
    </lineage>
</organism>
<dbReference type="KEGG" id="pfer:IRI77_17685"/>
<dbReference type="Gene3D" id="3.30.950.30">
    <property type="entry name" value="Schlafen, AAA domain"/>
    <property type="match status" value="1"/>
</dbReference>
<reference evidence="2 3" key="1">
    <citation type="submission" date="2020-10" db="EMBL/GenBank/DDBJ databases">
        <title>Complete genome sequence of Paludibaculum fermentans P105T, a facultatively anaerobic acidobacterium capable of dissimilatory Fe(III) reduction.</title>
        <authorList>
            <person name="Dedysh S.N."/>
            <person name="Beletsky A.V."/>
            <person name="Kulichevskaya I.S."/>
            <person name="Mardanov A.V."/>
            <person name="Ravin N.V."/>
        </authorList>
    </citation>
    <scope>NUCLEOTIDE SEQUENCE [LARGE SCALE GENOMIC DNA]</scope>
    <source>
        <strain evidence="2 3">P105</strain>
    </source>
</reference>
<evidence type="ECO:0000313" key="2">
    <source>
        <dbReference type="EMBL" id="QOY91702.1"/>
    </source>
</evidence>
<dbReference type="RefSeq" id="WP_194453356.1">
    <property type="nucleotide sequence ID" value="NZ_CP063849.1"/>
</dbReference>
<keyword evidence="3" id="KW-1185">Reference proteome</keyword>
<sequence length="397" mass="43748">MITEAELIELLADLESFRVERTVAIADTAKFSQAVCAFANDMPASGLPGYLLIGADDKTGAPSGLEVTDELLRNLAGLSSDGNILPAPALMVYRVTLGSGLGEIAVVEVQPSDLPPVRYRGQTWIRRGPRKGIANEAEESILIERRTAAARTFDAQACPGSGLADLALDLFTNTYRPLAIDAETIAENHRPIEHQLASLRFFDLSRNYPTYAGLVLFAKDLAAWLPNAYVQYVRFRGAKMDDDILVEKRFQGDLLSVVRDLAAYVQLITDYRPVRSSPLEETMVADYPEVAVRELLMNAVLHRSYEVPSPVRFYQYSDRIEIQNPGPLYGIARPENFPTQTSYRNPVLAEAMKTLGVVNRFGRGVVRAQAALARSGNPPAEFIFGDLHFGATIRART</sequence>
<evidence type="ECO:0000259" key="1">
    <source>
        <dbReference type="Pfam" id="PF04326"/>
    </source>
</evidence>
<dbReference type="Pfam" id="PF04326">
    <property type="entry name" value="SLFN_AlbA_2"/>
    <property type="match status" value="1"/>
</dbReference>
<accession>A0A7S7SMV3</accession>
<dbReference type="InterPro" id="IPR038475">
    <property type="entry name" value="RecG_C_sf"/>
</dbReference>
<proteinExistence type="predicted"/>
<dbReference type="EMBL" id="CP063849">
    <property type="protein sequence ID" value="QOY91702.1"/>
    <property type="molecule type" value="Genomic_DNA"/>
</dbReference>
<gene>
    <name evidence="2" type="ORF">IRI77_17685</name>
</gene>
<dbReference type="PANTHER" id="PTHR30595:SF6">
    <property type="entry name" value="SCHLAFEN ALBA-2 DOMAIN-CONTAINING PROTEIN"/>
    <property type="match status" value="1"/>
</dbReference>
<dbReference type="PANTHER" id="PTHR30595">
    <property type="entry name" value="GLPR-RELATED TRANSCRIPTIONAL REPRESSOR"/>
    <property type="match status" value="1"/>
</dbReference>
<dbReference type="Gene3D" id="3.30.565.60">
    <property type="match status" value="1"/>
</dbReference>